<gene>
    <name evidence="7" type="ORF">V8201_00655</name>
</gene>
<dbReference type="PANTHER" id="PTHR43772:SF2">
    <property type="entry name" value="PUTATIVE (AFU_ORTHOLOGUE AFUA_2G04480)-RELATED"/>
    <property type="match status" value="1"/>
</dbReference>
<reference evidence="7 8" key="1">
    <citation type="journal article" date="2013" name="Int. J. Syst. Evol. Microbiol.">
        <title>Sphingomonas kyungheensis sp. nov., a bacterium with ginsenoside-converting activity isolated from soil of a ginseng field.</title>
        <authorList>
            <person name="Son H.M."/>
            <person name="Yang J.E."/>
            <person name="Park Y."/>
            <person name="Han C.K."/>
            <person name="Kim S.G."/>
            <person name="Kook M."/>
            <person name="Yi T.H."/>
        </authorList>
    </citation>
    <scope>NUCLEOTIDE SEQUENCE [LARGE SCALE GENOMIC DNA]</scope>
    <source>
        <strain evidence="7 8">LMG 26582</strain>
    </source>
</reference>
<organism evidence="7 8">
    <name type="scientific">Sphingomonas kyungheensis</name>
    <dbReference type="NCBI Taxonomy" id="1069987"/>
    <lineage>
        <taxon>Bacteria</taxon>
        <taxon>Pseudomonadati</taxon>
        <taxon>Pseudomonadota</taxon>
        <taxon>Alphaproteobacteria</taxon>
        <taxon>Sphingomonadales</taxon>
        <taxon>Sphingomonadaceae</taxon>
        <taxon>Sphingomonas</taxon>
    </lineage>
</organism>
<evidence type="ECO:0000256" key="1">
    <source>
        <dbReference type="ARBA" id="ARBA00009865"/>
    </source>
</evidence>
<protein>
    <submittedName>
        <fullName evidence="7">Glycoside hydrolase family 43 protein</fullName>
    </submittedName>
</protein>
<evidence type="ECO:0000313" key="7">
    <source>
        <dbReference type="EMBL" id="MEI5685579.1"/>
    </source>
</evidence>
<keyword evidence="3 6" id="KW-0378">Hydrolase</keyword>
<evidence type="ECO:0000313" key="8">
    <source>
        <dbReference type="Proteomes" id="UP001367771"/>
    </source>
</evidence>
<name>A0ABU8GXR7_9SPHN</name>
<dbReference type="GO" id="GO:0016787">
    <property type="term" value="F:hydrolase activity"/>
    <property type="evidence" value="ECO:0007669"/>
    <property type="project" value="UniProtKB-KW"/>
</dbReference>
<dbReference type="RefSeq" id="WP_336544524.1">
    <property type="nucleotide sequence ID" value="NZ_JBBBDM010000001.1"/>
</dbReference>
<evidence type="ECO:0000256" key="6">
    <source>
        <dbReference type="RuleBase" id="RU361187"/>
    </source>
</evidence>
<dbReference type="Proteomes" id="UP001367771">
    <property type="component" value="Unassembled WGS sequence"/>
</dbReference>
<keyword evidence="4" id="KW-0119">Carbohydrate metabolism</keyword>
<evidence type="ECO:0000256" key="4">
    <source>
        <dbReference type="ARBA" id="ARBA00023277"/>
    </source>
</evidence>
<keyword evidence="2" id="KW-0858">Xylan degradation</keyword>
<sequence length="351" mass="39195">MGATATLALAQVAKPAASEPRSPDGKRYTAQPLVKNLYFADPSAHVFNGKLYVYPSHDVDAGIPDDDLGTQYAMHDYRILSMDRPGGPVTVHPVAIDVKDIPWATKQTWAPDAAYKNGTYYLYIPARDKDGVFRIGVATGKSPTGPFKAEPQPIKGSFSIDPAVFTDSDGQSYMYFGGIWGGQLQRWTTGRFDPNAGDTDLKQDDKPALSPKIARLTPDMKQFAEAPRDVVITDEAGKPVLGGDHDRRFFEASWTFKRGGKYYFTYSTGDTHYLNYAIGTSPYGPFRYTGHFLMPVQGWTSHHSIVEFKGKWWLFYHDTQLSNKNYLRSAKMTELTFNSDGTIRPINPFKD</sequence>
<comment type="caution">
    <text evidence="7">The sequence shown here is derived from an EMBL/GenBank/DDBJ whole genome shotgun (WGS) entry which is preliminary data.</text>
</comment>
<keyword evidence="2" id="KW-0624">Polysaccharide degradation</keyword>
<keyword evidence="8" id="KW-1185">Reference proteome</keyword>
<dbReference type="PANTHER" id="PTHR43772">
    <property type="entry name" value="ENDO-1,4-BETA-XYLANASE"/>
    <property type="match status" value="1"/>
</dbReference>
<keyword evidence="5 6" id="KW-0326">Glycosidase</keyword>
<dbReference type="CDD" id="cd18619">
    <property type="entry name" value="GH43_CoXyl43_like"/>
    <property type="match status" value="1"/>
</dbReference>
<dbReference type="EMBL" id="JBBBDM010000001">
    <property type="protein sequence ID" value="MEI5685579.1"/>
    <property type="molecule type" value="Genomic_DNA"/>
</dbReference>
<evidence type="ECO:0000256" key="2">
    <source>
        <dbReference type="ARBA" id="ARBA00022651"/>
    </source>
</evidence>
<comment type="similarity">
    <text evidence="1 6">Belongs to the glycosyl hydrolase 43 family.</text>
</comment>
<dbReference type="InterPro" id="IPR023296">
    <property type="entry name" value="Glyco_hydro_beta-prop_sf"/>
</dbReference>
<dbReference type="InterPro" id="IPR006710">
    <property type="entry name" value="Glyco_hydro_43"/>
</dbReference>
<dbReference type="Gene3D" id="2.115.10.20">
    <property type="entry name" value="Glycosyl hydrolase domain, family 43"/>
    <property type="match status" value="1"/>
</dbReference>
<evidence type="ECO:0000256" key="3">
    <source>
        <dbReference type="ARBA" id="ARBA00022801"/>
    </source>
</evidence>
<proteinExistence type="inferred from homology"/>
<dbReference type="InterPro" id="IPR052176">
    <property type="entry name" value="Glycosyl_Hydrlase_43_Enz"/>
</dbReference>
<dbReference type="Pfam" id="PF04616">
    <property type="entry name" value="Glyco_hydro_43"/>
    <property type="match status" value="1"/>
</dbReference>
<accession>A0ABU8GXR7</accession>
<dbReference type="SUPFAM" id="SSF75005">
    <property type="entry name" value="Arabinanase/levansucrase/invertase"/>
    <property type="match status" value="1"/>
</dbReference>
<evidence type="ECO:0000256" key="5">
    <source>
        <dbReference type="ARBA" id="ARBA00023295"/>
    </source>
</evidence>